<dbReference type="InterPro" id="IPR021250">
    <property type="entry name" value="DUF2789"/>
</dbReference>
<comment type="caution">
    <text evidence="1">The sequence shown here is derived from an EMBL/GenBank/DDBJ whole genome shotgun (WGS) entry which is preliminary data.</text>
</comment>
<name>A0AA88H117_ARTSF</name>
<gene>
    <name evidence="1" type="ORF">QYM36_019593</name>
</gene>
<keyword evidence="2" id="KW-1185">Reference proteome</keyword>
<accession>A0AA88H117</accession>
<dbReference type="Gene3D" id="1.10.10.1130">
    <property type="entry name" value="Uncharacterised protein PF10982, DUF2789"/>
    <property type="match status" value="1"/>
</dbReference>
<proteinExistence type="predicted"/>
<dbReference type="EMBL" id="JAVRJZ010001763">
    <property type="protein sequence ID" value="KAK2701783.1"/>
    <property type="molecule type" value="Genomic_DNA"/>
</dbReference>
<dbReference type="Pfam" id="PF10982">
    <property type="entry name" value="DUF2789"/>
    <property type="match status" value="1"/>
</dbReference>
<evidence type="ECO:0000313" key="2">
    <source>
        <dbReference type="Proteomes" id="UP001187531"/>
    </source>
</evidence>
<sequence length="77" mass="8874">MDLSNHDLPSLFKQLGLPHDDVSVDTFILRHKDMNRVSPLHEANFWSESQSAFLKEAHERDADWAEVVDQLDAMLRG</sequence>
<dbReference type="Proteomes" id="UP001187531">
    <property type="component" value="Unassembled WGS sequence"/>
</dbReference>
<dbReference type="AlphaFoldDB" id="A0AA88H117"/>
<dbReference type="InterPro" id="IPR038086">
    <property type="entry name" value="DUF2789_sf"/>
</dbReference>
<reference evidence="1" key="1">
    <citation type="submission" date="2023-07" db="EMBL/GenBank/DDBJ databases">
        <title>Chromosome-level genome assembly of Artemia franciscana.</title>
        <authorList>
            <person name="Jo E."/>
        </authorList>
    </citation>
    <scope>NUCLEOTIDE SEQUENCE</scope>
    <source>
        <tissue evidence="1">Whole body</tissue>
    </source>
</reference>
<protein>
    <recommendedName>
        <fullName evidence="3">DUF2789 domain-containing protein</fullName>
    </recommendedName>
</protein>
<organism evidence="1 2">
    <name type="scientific">Artemia franciscana</name>
    <name type="common">Brine shrimp</name>
    <name type="synonym">Artemia sanfranciscana</name>
    <dbReference type="NCBI Taxonomy" id="6661"/>
    <lineage>
        <taxon>Eukaryota</taxon>
        <taxon>Metazoa</taxon>
        <taxon>Ecdysozoa</taxon>
        <taxon>Arthropoda</taxon>
        <taxon>Crustacea</taxon>
        <taxon>Branchiopoda</taxon>
        <taxon>Anostraca</taxon>
        <taxon>Artemiidae</taxon>
        <taxon>Artemia</taxon>
    </lineage>
</organism>
<evidence type="ECO:0000313" key="1">
    <source>
        <dbReference type="EMBL" id="KAK2701783.1"/>
    </source>
</evidence>
<evidence type="ECO:0008006" key="3">
    <source>
        <dbReference type="Google" id="ProtNLM"/>
    </source>
</evidence>